<dbReference type="Pfam" id="PF08241">
    <property type="entry name" value="Methyltransf_11"/>
    <property type="match status" value="1"/>
</dbReference>
<feature type="domain" description="Methyltransferase type 11" evidence="1">
    <location>
        <begin position="51"/>
        <end position="148"/>
    </location>
</feature>
<reference evidence="2 3" key="1">
    <citation type="submission" date="2019-06" db="EMBL/GenBank/DDBJ databases">
        <title>Sequencing the genomes of 1000 actinobacteria strains.</title>
        <authorList>
            <person name="Klenk H.-P."/>
        </authorList>
    </citation>
    <scope>NUCLEOTIDE SEQUENCE [LARGE SCALE GENOMIC DNA]</scope>
    <source>
        <strain evidence="2 3">DSM 19828</strain>
    </source>
</reference>
<dbReference type="InterPro" id="IPR029063">
    <property type="entry name" value="SAM-dependent_MTases_sf"/>
</dbReference>
<dbReference type="Gene3D" id="3.40.50.150">
    <property type="entry name" value="Vaccinia Virus protein VP39"/>
    <property type="match status" value="1"/>
</dbReference>
<dbReference type="InterPro" id="IPR013216">
    <property type="entry name" value="Methyltransf_11"/>
</dbReference>
<dbReference type="GO" id="GO:0008757">
    <property type="term" value="F:S-adenosylmethionine-dependent methyltransferase activity"/>
    <property type="evidence" value="ECO:0007669"/>
    <property type="project" value="InterPro"/>
</dbReference>
<organism evidence="2 3">
    <name type="scientific">Yimella lutea</name>
    <dbReference type="NCBI Taxonomy" id="587872"/>
    <lineage>
        <taxon>Bacteria</taxon>
        <taxon>Bacillati</taxon>
        <taxon>Actinomycetota</taxon>
        <taxon>Actinomycetes</taxon>
        <taxon>Micrococcales</taxon>
        <taxon>Dermacoccaceae</taxon>
        <taxon>Yimella</taxon>
    </lineage>
</organism>
<name>A0A542EGJ1_9MICO</name>
<dbReference type="AlphaFoldDB" id="A0A542EGJ1"/>
<gene>
    <name evidence="2" type="ORF">FB459_1914</name>
</gene>
<protein>
    <submittedName>
        <fullName evidence="2">Methyltransferase family protein</fullName>
    </submittedName>
</protein>
<evidence type="ECO:0000313" key="3">
    <source>
        <dbReference type="Proteomes" id="UP000320806"/>
    </source>
</evidence>
<accession>A0A542EGJ1</accession>
<keyword evidence="2" id="KW-0808">Transferase</keyword>
<dbReference type="GO" id="GO:0032259">
    <property type="term" value="P:methylation"/>
    <property type="evidence" value="ECO:0007669"/>
    <property type="project" value="UniProtKB-KW"/>
</dbReference>
<dbReference type="SUPFAM" id="SSF53335">
    <property type="entry name" value="S-adenosyl-L-methionine-dependent methyltransferases"/>
    <property type="match status" value="1"/>
</dbReference>
<dbReference type="RefSeq" id="WP_246092547.1">
    <property type="nucleotide sequence ID" value="NZ_BAABCI010000011.1"/>
</dbReference>
<proteinExistence type="predicted"/>
<keyword evidence="3" id="KW-1185">Reference proteome</keyword>
<dbReference type="CDD" id="cd02440">
    <property type="entry name" value="AdoMet_MTases"/>
    <property type="match status" value="1"/>
</dbReference>
<sequence>MGACGDAWAPSADLLGPAYARHAESVLGRVRFELVSSQLLEVFPRTEGHVVDVGGGFGEQAIMLAREGFRVTVCDPDPAMLAMAKSRIQTLEEALASRVVLVPDDGRRLESLGAGECDAVLLHSVLMYFQDVRPFFEAASRVLKSTARVSVLSTNPRSIAMRSALQRRWDEALTAMQHGDEAQSRYLPTWTHDRDTLVDVAAEFGFVPEAEFGVRVFTDHLEDTDVPHDPAELAALMELERLAGSRDPYRSVARLYHLVLRRGG</sequence>
<comment type="caution">
    <text evidence="2">The sequence shown here is derived from an EMBL/GenBank/DDBJ whole genome shotgun (WGS) entry which is preliminary data.</text>
</comment>
<keyword evidence="2" id="KW-0489">Methyltransferase</keyword>
<evidence type="ECO:0000313" key="2">
    <source>
        <dbReference type="EMBL" id="TQJ14453.1"/>
    </source>
</evidence>
<evidence type="ECO:0000259" key="1">
    <source>
        <dbReference type="Pfam" id="PF08241"/>
    </source>
</evidence>
<dbReference type="EMBL" id="VFMO01000001">
    <property type="protein sequence ID" value="TQJ14453.1"/>
    <property type="molecule type" value="Genomic_DNA"/>
</dbReference>
<dbReference type="Proteomes" id="UP000320806">
    <property type="component" value="Unassembled WGS sequence"/>
</dbReference>